<reference evidence="1" key="1">
    <citation type="submission" date="2018-02" db="EMBL/GenBank/DDBJ databases">
        <title>Rhizophora mucronata_Transcriptome.</title>
        <authorList>
            <person name="Meera S.P."/>
            <person name="Sreeshan A."/>
            <person name="Augustine A."/>
        </authorList>
    </citation>
    <scope>NUCLEOTIDE SEQUENCE</scope>
    <source>
        <tissue evidence="1">Leaf</tissue>
    </source>
</reference>
<evidence type="ECO:0000313" key="1">
    <source>
        <dbReference type="EMBL" id="MBX58476.1"/>
    </source>
</evidence>
<protein>
    <submittedName>
        <fullName evidence="1">Uncharacterized protein</fullName>
    </submittedName>
</protein>
<organism evidence="1">
    <name type="scientific">Rhizophora mucronata</name>
    <name type="common">Asiatic mangrove</name>
    <dbReference type="NCBI Taxonomy" id="61149"/>
    <lineage>
        <taxon>Eukaryota</taxon>
        <taxon>Viridiplantae</taxon>
        <taxon>Streptophyta</taxon>
        <taxon>Embryophyta</taxon>
        <taxon>Tracheophyta</taxon>
        <taxon>Spermatophyta</taxon>
        <taxon>Magnoliopsida</taxon>
        <taxon>eudicotyledons</taxon>
        <taxon>Gunneridae</taxon>
        <taxon>Pentapetalae</taxon>
        <taxon>rosids</taxon>
        <taxon>fabids</taxon>
        <taxon>Malpighiales</taxon>
        <taxon>Rhizophoraceae</taxon>
        <taxon>Rhizophora</taxon>
    </lineage>
</organism>
<accession>A0A2P2PUQ6</accession>
<sequence>MDYICVKFLVNLGYPTTWVLTNLSDC</sequence>
<name>A0A2P2PUQ6_RHIMU</name>
<dbReference type="EMBL" id="GGEC01077992">
    <property type="protein sequence ID" value="MBX58476.1"/>
    <property type="molecule type" value="Transcribed_RNA"/>
</dbReference>
<dbReference type="AlphaFoldDB" id="A0A2P2PUQ6"/>
<proteinExistence type="predicted"/>